<protein>
    <recommendedName>
        <fullName evidence="1">COMM domain-containing protein 3</fullName>
    </recommendedName>
</protein>
<dbReference type="RefSeq" id="XP_001421995.1">
    <property type="nucleotide sequence ID" value="XM_001421958.1"/>
</dbReference>
<dbReference type="GeneID" id="5005894"/>
<dbReference type="GO" id="GO:0006814">
    <property type="term" value="P:sodium ion transport"/>
    <property type="evidence" value="ECO:0007669"/>
    <property type="project" value="InterPro"/>
</dbReference>
<dbReference type="OrthoDB" id="10422179at2759"/>
<reference evidence="4 5" key="1">
    <citation type="journal article" date="2007" name="Proc. Natl. Acad. Sci. U.S.A.">
        <title>The tiny eukaryote Ostreococcus provides genomic insights into the paradox of plankton speciation.</title>
        <authorList>
            <person name="Palenik B."/>
            <person name="Grimwood J."/>
            <person name="Aerts A."/>
            <person name="Rouze P."/>
            <person name="Salamov A."/>
            <person name="Putnam N."/>
            <person name="Dupont C."/>
            <person name="Jorgensen R."/>
            <person name="Derelle E."/>
            <person name="Rombauts S."/>
            <person name="Zhou K."/>
            <person name="Otillar R."/>
            <person name="Merchant S.S."/>
            <person name="Podell S."/>
            <person name="Gaasterland T."/>
            <person name="Napoli C."/>
            <person name="Gendler K."/>
            <person name="Manuell A."/>
            <person name="Tai V."/>
            <person name="Vallon O."/>
            <person name="Piganeau G."/>
            <person name="Jancek S."/>
            <person name="Heijde M."/>
            <person name="Jabbari K."/>
            <person name="Bowler C."/>
            <person name="Lohr M."/>
            <person name="Robbens S."/>
            <person name="Werner G."/>
            <person name="Dubchak I."/>
            <person name="Pazour G.J."/>
            <person name="Ren Q."/>
            <person name="Paulsen I."/>
            <person name="Delwiche C."/>
            <person name="Schmutz J."/>
            <person name="Rokhsar D."/>
            <person name="Van de Peer Y."/>
            <person name="Moreau H."/>
            <person name="Grigoriev I.V."/>
        </authorList>
    </citation>
    <scope>NUCLEOTIDE SEQUENCE [LARGE SCALE GENOMIC DNA]</scope>
    <source>
        <strain evidence="4 5">CCE9901</strain>
    </source>
</reference>
<comment type="similarity">
    <text evidence="2">Belongs to the COMM domain-containing protein 3 family.</text>
</comment>
<evidence type="ECO:0000256" key="1">
    <source>
        <dbReference type="ARBA" id="ARBA00016548"/>
    </source>
</evidence>
<dbReference type="OMA" id="ACRASEM"/>
<dbReference type="InterPro" id="IPR017920">
    <property type="entry name" value="COMM"/>
</dbReference>
<dbReference type="EMBL" id="CP000596">
    <property type="protein sequence ID" value="ABP00289.1"/>
    <property type="molecule type" value="Genomic_DNA"/>
</dbReference>
<evidence type="ECO:0000313" key="4">
    <source>
        <dbReference type="EMBL" id="ABP00289.1"/>
    </source>
</evidence>
<name>A4S934_OSTLU</name>
<dbReference type="Gramene" id="ABP00289">
    <property type="protein sequence ID" value="ABP00289"/>
    <property type="gene ID" value="OSTLU_28061"/>
</dbReference>
<sequence length="189" mass="20340">MDLGASVRKRLESIDRCDANALNAVLSHVSSALTSKTTVEDAGEVLSTLEARDAVAGVSVTFVEAARRGFDGGDVASTLERDAGTSKTNAQRVAAAYEKIRGELERELRRHARSSAVKRLKSHACRADYVVSASANGDRREPAFHISWVLGDGSGNDERVNFMCDAEEMMHLVETLREACGASEALATR</sequence>
<accession>A4S934</accession>
<keyword evidence="5" id="KW-1185">Reference proteome</keyword>
<dbReference type="InterPro" id="IPR037355">
    <property type="entry name" value="COMMD3"/>
</dbReference>
<evidence type="ECO:0000313" key="5">
    <source>
        <dbReference type="Proteomes" id="UP000001568"/>
    </source>
</evidence>
<dbReference type="Pfam" id="PF07258">
    <property type="entry name" value="COMM_domain"/>
    <property type="match status" value="1"/>
</dbReference>
<evidence type="ECO:0000259" key="3">
    <source>
        <dbReference type="PROSITE" id="PS51269"/>
    </source>
</evidence>
<dbReference type="PROSITE" id="PS51269">
    <property type="entry name" value="COMM"/>
    <property type="match status" value="1"/>
</dbReference>
<dbReference type="PANTHER" id="PTHR31159">
    <property type="entry name" value="COMM DOMAIN-CONTAINING PROTEIN 3"/>
    <property type="match status" value="1"/>
</dbReference>
<evidence type="ECO:0000256" key="2">
    <source>
        <dbReference type="ARBA" id="ARBA00093469"/>
    </source>
</evidence>
<dbReference type="KEGG" id="olu:OSTLU_28061"/>
<feature type="domain" description="COMM" evidence="3">
    <location>
        <begin position="119"/>
        <end position="187"/>
    </location>
</feature>
<dbReference type="HOGENOM" id="CLU_1436631_0_0_1"/>
<proteinExistence type="inferred from homology"/>
<organism evidence="4 5">
    <name type="scientific">Ostreococcus lucimarinus (strain CCE9901)</name>
    <dbReference type="NCBI Taxonomy" id="436017"/>
    <lineage>
        <taxon>Eukaryota</taxon>
        <taxon>Viridiplantae</taxon>
        <taxon>Chlorophyta</taxon>
        <taxon>Mamiellophyceae</taxon>
        <taxon>Mamiellales</taxon>
        <taxon>Bathycoccaceae</taxon>
        <taxon>Ostreococcus</taxon>
    </lineage>
</organism>
<dbReference type="PANTHER" id="PTHR31159:SF1">
    <property type="entry name" value="COMM DOMAIN-CONTAINING PROTEIN 3"/>
    <property type="match status" value="1"/>
</dbReference>
<dbReference type="AlphaFoldDB" id="A4S934"/>
<dbReference type="Proteomes" id="UP000001568">
    <property type="component" value="Chromosome 16"/>
</dbReference>
<gene>
    <name evidence="4" type="ORF">OSTLU_28061</name>
</gene>